<feature type="transmembrane region" description="Helical" evidence="4">
    <location>
        <begin position="20"/>
        <end position="41"/>
    </location>
</feature>
<protein>
    <recommendedName>
        <fullName evidence="5">HTH araC/xylS-type domain-containing protein</fullName>
    </recommendedName>
</protein>
<evidence type="ECO:0000256" key="1">
    <source>
        <dbReference type="ARBA" id="ARBA00023015"/>
    </source>
</evidence>
<accession>A0A919XJD3</accession>
<dbReference type="EMBL" id="BORQ01000004">
    <property type="protein sequence ID" value="GIO32468.1"/>
    <property type="molecule type" value="Genomic_DNA"/>
</dbReference>
<organism evidence="6 7">
    <name type="scientific">Paenibacillus albilobatus</name>
    <dbReference type="NCBI Taxonomy" id="2716884"/>
    <lineage>
        <taxon>Bacteria</taxon>
        <taxon>Bacillati</taxon>
        <taxon>Bacillota</taxon>
        <taxon>Bacilli</taxon>
        <taxon>Bacillales</taxon>
        <taxon>Paenibacillaceae</taxon>
        <taxon>Paenibacillus</taxon>
    </lineage>
</organism>
<dbReference type="InterPro" id="IPR018062">
    <property type="entry name" value="HTH_AraC-typ_CS"/>
</dbReference>
<comment type="caution">
    <text evidence="6">The sequence shown here is derived from an EMBL/GenBank/DDBJ whole genome shotgun (WGS) entry which is preliminary data.</text>
</comment>
<dbReference type="PANTHER" id="PTHR43280:SF2">
    <property type="entry name" value="HTH-TYPE TRANSCRIPTIONAL REGULATOR EXSA"/>
    <property type="match status" value="1"/>
</dbReference>
<evidence type="ECO:0000256" key="4">
    <source>
        <dbReference type="SAM" id="Phobius"/>
    </source>
</evidence>
<keyword evidence="4" id="KW-1133">Transmembrane helix</keyword>
<sequence length="756" mass="86665">MSFVLMKRRFGFSTLFTKLLSGFLAVILLLTAFNLVSFFYLKGQIHKEIVKYNELAMNHAALGYENQFRLTREMVLGLSQNPQWMTYVNQLRQVKRNQAYGYVNDVIGEMKRLYANPFLGMDNLIIYFQKDAYVVEKDGTSSAKAMFGTYYASPAYPPAFWDGQFGQRYAFRVFPAAPFTENTAGSVRSKGKLMPVVIKMMPYKDMYLIAMLDAERLAQNLQSTMSGSFYILDSEGRPLYSPETGPDAGTLPALHSFDGQRSFVQLKDAYYFYQKGADTGFMYVSRVPVQSISAQLLNLNLVLLSLLAIVGVLIILTYAFSRKVHRPIRIMADTLRADEPEPVQGPVREIELISRRVQHLRSTHQRISSDLARKNSLLRHYAYTNRLKNIHMNLSELKELADVSMPYVMVAYQIIFKEASAEYPLVQEKGAYYMREYVDQIWRQVYPDSVTLQTEPCQILSIVFLPDENAETSAQLRHLQQVFDRDRSSYLVTMAESPVQPAGASFTDALACVTGMLKQRKLLDQTQWIRPGHAAPVKETRCFKATWEQELHNRLLSGSEDSMREWIAKSLGVLEKKQAAAIEYRRFAKDVADELDKLLRSLNLHAEFEAAAVPMLESTLHFYSPGQYEAWFGSLLSPALELIRRKTENHDPITSFVMTYINEHLDEDINLDMMADKLNITSGYLSTYFKEKTGLNFSDYLNDQRIRAAKDMLQNLDLRIQDVAARVGYHNVNSFIRMFKRHAGMTPGEFRKKYAS</sequence>
<dbReference type="InterPro" id="IPR018060">
    <property type="entry name" value="HTH_AraC"/>
</dbReference>
<dbReference type="PROSITE" id="PS00041">
    <property type="entry name" value="HTH_ARAC_FAMILY_1"/>
    <property type="match status" value="1"/>
</dbReference>
<dbReference type="InterPro" id="IPR009057">
    <property type="entry name" value="Homeodomain-like_sf"/>
</dbReference>
<keyword evidence="3" id="KW-0804">Transcription</keyword>
<evidence type="ECO:0000313" key="6">
    <source>
        <dbReference type="EMBL" id="GIO32468.1"/>
    </source>
</evidence>
<feature type="transmembrane region" description="Helical" evidence="4">
    <location>
        <begin position="296"/>
        <end position="320"/>
    </location>
</feature>
<dbReference type="Proteomes" id="UP000679779">
    <property type="component" value="Unassembled WGS sequence"/>
</dbReference>
<reference evidence="6" key="1">
    <citation type="submission" date="2021-03" db="EMBL/GenBank/DDBJ databases">
        <title>Antimicrobial resistance genes in bacteria isolated from Japanese honey, and their potential for conferring macrolide and lincosamide resistance in the American foulbrood pathogen Paenibacillus larvae.</title>
        <authorList>
            <person name="Okamoto M."/>
            <person name="Kumagai M."/>
            <person name="Kanamori H."/>
            <person name="Takamatsu D."/>
        </authorList>
    </citation>
    <scope>NUCLEOTIDE SEQUENCE</scope>
    <source>
        <strain evidence="6">J2TS6</strain>
    </source>
</reference>
<proteinExistence type="predicted"/>
<gene>
    <name evidence="6" type="ORF">J2TS6_36090</name>
</gene>
<evidence type="ECO:0000313" key="7">
    <source>
        <dbReference type="Proteomes" id="UP000679779"/>
    </source>
</evidence>
<dbReference type="GO" id="GO:0043565">
    <property type="term" value="F:sequence-specific DNA binding"/>
    <property type="evidence" value="ECO:0007669"/>
    <property type="project" value="InterPro"/>
</dbReference>
<feature type="domain" description="HTH araC/xylS-type" evidence="5">
    <location>
        <begin position="655"/>
        <end position="753"/>
    </location>
</feature>
<dbReference type="InterPro" id="IPR020449">
    <property type="entry name" value="Tscrpt_reg_AraC-type_HTH"/>
</dbReference>
<dbReference type="SUPFAM" id="SSF46689">
    <property type="entry name" value="Homeodomain-like"/>
    <property type="match status" value="2"/>
</dbReference>
<keyword evidence="7" id="KW-1185">Reference proteome</keyword>
<dbReference type="PANTHER" id="PTHR43280">
    <property type="entry name" value="ARAC-FAMILY TRANSCRIPTIONAL REGULATOR"/>
    <property type="match status" value="1"/>
</dbReference>
<dbReference type="Gene3D" id="1.10.10.60">
    <property type="entry name" value="Homeodomain-like"/>
    <property type="match status" value="2"/>
</dbReference>
<dbReference type="AlphaFoldDB" id="A0A919XJD3"/>
<dbReference type="PROSITE" id="PS01124">
    <property type="entry name" value="HTH_ARAC_FAMILY_2"/>
    <property type="match status" value="1"/>
</dbReference>
<keyword evidence="4" id="KW-0472">Membrane</keyword>
<keyword evidence="2" id="KW-0238">DNA-binding</keyword>
<dbReference type="RefSeq" id="WP_160039265.1">
    <property type="nucleotide sequence ID" value="NZ_BORQ01000004.1"/>
</dbReference>
<evidence type="ECO:0000256" key="3">
    <source>
        <dbReference type="ARBA" id="ARBA00023163"/>
    </source>
</evidence>
<evidence type="ECO:0000259" key="5">
    <source>
        <dbReference type="PROSITE" id="PS01124"/>
    </source>
</evidence>
<dbReference type="PRINTS" id="PR00032">
    <property type="entry name" value="HTHARAC"/>
</dbReference>
<name>A0A919XJD3_9BACL</name>
<keyword evidence="1" id="KW-0805">Transcription regulation</keyword>
<evidence type="ECO:0000256" key="2">
    <source>
        <dbReference type="ARBA" id="ARBA00023125"/>
    </source>
</evidence>
<dbReference type="Pfam" id="PF12833">
    <property type="entry name" value="HTH_18"/>
    <property type="match status" value="1"/>
</dbReference>
<dbReference type="SMART" id="SM00342">
    <property type="entry name" value="HTH_ARAC"/>
    <property type="match status" value="1"/>
</dbReference>
<keyword evidence="4" id="KW-0812">Transmembrane</keyword>
<dbReference type="GO" id="GO:0003700">
    <property type="term" value="F:DNA-binding transcription factor activity"/>
    <property type="evidence" value="ECO:0007669"/>
    <property type="project" value="InterPro"/>
</dbReference>